<dbReference type="EMBL" id="SNRW01033169">
    <property type="protein sequence ID" value="KAA6356327.1"/>
    <property type="molecule type" value="Genomic_DNA"/>
</dbReference>
<feature type="non-terminal residue" evidence="2">
    <location>
        <position position="192"/>
    </location>
</feature>
<dbReference type="InterPro" id="IPR011989">
    <property type="entry name" value="ARM-like"/>
</dbReference>
<protein>
    <submittedName>
        <fullName evidence="2">Uncharacterized protein</fullName>
    </submittedName>
</protein>
<dbReference type="Gene3D" id="1.25.10.10">
    <property type="entry name" value="Leucine-rich Repeat Variant"/>
    <property type="match status" value="1"/>
</dbReference>
<comment type="caution">
    <text evidence="2">The sequence shown here is derived from an EMBL/GenBank/DDBJ whole genome shotgun (WGS) entry which is preliminary data.</text>
</comment>
<dbReference type="Proteomes" id="UP000324800">
    <property type="component" value="Unassembled WGS sequence"/>
</dbReference>
<gene>
    <name evidence="2" type="ORF">EZS28_048146</name>
</gene>
<evidence type="ECO:0000313" key="2">
    <source>
        <dbReference type="EMBL" id="KAA6356327.1"/>
    </source>
</evidence>
<name>A0A5J4TDQ4_9EUKA</name>
<dbReference type="AlphaFoldDB" id="A0A5J4TDQ4"/>
<reference evidence="2 3" key="1">
    <citation type="submission" date="2019-03" db="EMBL/GenBank/DDBJ databases">
        <title>Single cell metagenomics reveals metabolic interactions within the superorganism composed of flagellate Streblomastix strix and complex community of Bacteroidetes bacteria on its surface.</title>
        <authorList>
            <person name="Treitli S.C."/>
            <person name="Kolisko M."/>
            <person name="Husnik F."/>
            <person name="Keeling P."/>
            <person name="Hampl V."/>
        </authorList>
    </citation>
    <scope>NUCLEOTIDE SEQUENCE [LARGE SCALE GENOMIC DNA]</scope>
    <source>
        <strain evidence="2">ST1C</strain>
    </source>
</reference>
<feature type="region of interest" description="Disordered" evidence="1">
    <location>
        <begin position="1"/>
        <end position="26"/>
    </location>
</feature>
<dbReference type="InterPro" id="IPR016024">
    <property type="entry name" value="ARM-type_fold"/>
</dbReference>
<sequence length="192" mass="22065">MKKEKKMEQELEQDLKSKKEKSKKKQKIEGVVPEQFNIQSMPCAYIFESCCDIINKLCAVNQIAVNEIMRTELPQHLISLLTNTPHFYALKFTRLVSLTKLVKNADDEIQHKMFVMGIIQGLVKLLSFGYDDRKMAEEIVEAISSVVIVGLSKGSTAEPHPYRDILEMNDIRDEVDININAHQQENNKTKQK</sequence>
<dbReference type="SUPFAM" id="SSF48371">
    <property type="entry name" value="ARM repeat"/>
    <property type="match status" value="1"/>
</dbReference>
<feature type="compositionally biased region" description="Basic and acidic residues" evidence="1">
    <location>
        <begin position="1"/>
        <end position="17"/>
    </location>
</feature>
<evidence type="ECO:0000256" key="1">
    <source>
        <dbReference type="SAM" id="MobiDB-lite"/>
    </source>
</evidence>
<organism evidence="2 3">
    <name type="scientific">Streblomastix strix</name>
    <dbReference type="NCBI Taxonomy" id="222440"/>
    <lineage>
        <taxon>Eukaryota</taxon>
        <taxon>Metamonada</taxon>
        <taxon>Preaxostyla</taxon>
        <taxon>Oxymonadida</taxon>
        <taxon>Streblomastigidae</taxon>
        <taxon>Streblomastix</taxon>
    </lineage>
</organism>
<accession>A0A5J4TDQ4</accession>
<proteinExistence type="predicted"/>
<evidence type="ECO:0000313" key="3">
    <source>
        <dbReference type="Proteomes" id="UP000324800"/>
    </source>
</evidence>